<evidence type="ECO:0000313" key="1">
    <source>
        <dbReference type="EMBL" id="RCW66165.1"/>
    </source>
</evidence>
<keyword evidence="2" id="KW-1185">Reference proteome</keyword>
<dbReference type="OrthoDB" id="6183686at2"/>
<name>A0A368XE73_9BURK</name>
<dbReference type="EMBL" id="QPJK01000011">
    <property type="protein sequence ID" value="RCW66165.1"/>
    <property type="molecule type" value="Genomic_DNA"/>
</dbReference>
<gene>
    <name evidence="1" type="ORF">DES41_111123</name>
</gene>
<dbReference type="InterPro" id="IPR027839">
    <property type="entry name" value="DUF4432"/>
</dbReference>
<evidence type="ECO:0000313" key="2">
    <source>
        <dbReference type="Proteomes" id="UP000252884"/>
    </source>
</evidence>
<dbReference type="Gene3D" id="2.70.98.10">
    <property type="match status" value="1"/>
</dbReference>
<dbReference type="Pfam" id="PF14486">
    <property type="entry name" value="DUF4432"/>
    <property type="match status" value="1"/>
</dbReference>
<reference evidence="1 2" key="1">
    <citation type="submission" date="2018-07" db="EMBL/GenBank/DDBJ databases">
        <title>Genomic Encyclopedia of Type Strains, Phase IV (KMG-IV): sequencing the most valuable type-strain genomes for metagenomic binning, comparative biology and taxonomic classification.</title>
        <authorList>
            <person name="Goeker M."/>
        </authorList>
    </citation>
    <scope>NUCLEOTIDE SEQUENCE [LARGE SCALE GENOMIC DNA]</scope>
    <source>
        <strain evidence="1 2">DSM 21634</strain>
    </source>
</reference>
<dbReference type="CDD" id="cd09023">
    <property type="entry name" value="Aldose_epim_Ec_c4013"/>
    <property type="match status" value="1"/>
</dbReference>
<protein>
    <submittedName>
        <fullName evidence="1">Uncharacterized protein DUF4432</fullName>
    </submittedName>
</protein>
<organism evidence="1 2">
    <name type="scientific">Pseudorhodoferax soli</name>
    <dbReference type="NCBI Taxonomy" id="545864"/>
    <lineage>
        <taxon>Bacteria</taxon>
        <taxon>Pseudomonadati</taxon>
        <taxon>Pseudomonadota</taxon>
        <taxon>Betaproteobacteria</taxon>
        <taxon>Burkholderiales</taxon>
        <taxon>Comamonadaceae</taxon>
    </lineage>
</organism>
<dbReference type="GO" id="GO:0030246">
    <property type="term" value="F:carbohydrate binding"/>
    <property type="evidence" value="ECO:0007669"/>
    <property type="project" value="InterPro"/>
</dbReference>
<dbReference type="Proteomes" id="UP000252884">
    <property type="component" value="Unassembled WGS sequence"/>
</dbReference>
<sequence>MTQLHGRQMDRRALRAHAGQLAQFAGVRLVTLGDGVERGIRCLQFRTGAGLSFDVLVDRAMDIGACEYRGAAIGWQSPTGFRHPGLHENADEGGLSWLRSFSGLLVTCGLDHTLFMDSDPAGHYHYTPRKTVDSSLHGRIANTPARLTGYGERWEGDECILWCEGVVQQSTVFGEDLHLVRRIEARVGAREFTLHDRVLNHGFYRTPHMFCYHINVGHPVLDEGSRYIAPVRHTPWAAHAEQLRRQGVGYRTQAGPKNDFHEQVYEHAMASDAQGRIPVGLVNPGFDGGRGIGLMVEVRQDEFPCQFQWQNYQAGQYAMGIEPSTHHVLGKPFARERGELIWLEHGEERQYHTRFAVLDGRTELDAFAQRVRGICAQPEAEYPDITGRWD</sequence>
<proteinExistence type="predicted"/>
<comment type="caution">
    <text evidence="1">The sequence shown here is derived from an EMBL/GenBank/DDBJ whole genome shotgun (WGS) entry which is preliminary data.</text>
</comment>
<dbReference type="RefSeq" id="WP_114471532.1">
    <property type="nucleotide sequence ID" value="NZ_QPJK01000011.1"/>
</dbReference>
<dbReference type="AlphaFoldDB" id="A0A368XE73"/>
<accession>A0A368XE73</accession>
<dbReference type="InterPro" id="IPR014718">
    <property type="entry name" value="GH-type_carb-bd"/>
</dbReference>